<dbReference type="STRING" id="588602.SAMN04487991_1601"/>
<sequence>MSALLSPLVALAIWALATMALAPLPIRYQILPGLALLLALPVILIWVGRSYGPWPVLVGCVAAVSLFRKPLGALWRRLTRGIRKG</sequence>
<evidence type="ECO:0000313" key="2">
    <source>
        <dbReference type="EMBL" id="SFJ17963.1"/>
    </source>
</evidence>
<evidence type="ECO:0000256" key="1">
    <source>
        <dbReference type="SAM" id="Phobius"/>
    </source>
</evidence>
<reference evidence="3" key="1">
    <citation type="submission" date="2016-10" db="EMBL/GenBank/DDBJ databases">
        <authorList>
            <person name="Varghese N."/>
            <person name="Submissions S."/>
        </authorList>
    </citation>
    <scope>NUCLEOTIDE SEQUENCE [LARGE SCALE GENOMIC DNA]</scope>
    <source>
        <strain evidence="3">DSM 26471</strain>
    </source>
</reference>
<keyword evidence="1" id="KW-1133">Transmembrane helix</keyword>
<proteinExistence type="predicted"/>
<dbReference type="RefSeq" id="WP_090059776.1">
    <property type="nucleotide sequence ID" value="NZ_FORH01000002.1"/>
</dbReference>
<dbReference type="Proteomes" id="UP000199630">
    <property type="component" value="Unassembled WGS sequence"/>
</dbReference>
<keyword evidence="1" id="KW-0812">Transmembrane</keyword>
<accession>A0A1I3P8Y6</accession>
<dbReference type="OrthoDB" id="7875755at2"/>
<evidence type="ECO:0000313" key="3">
    <source>
        <dbReference type="Proteomes" id="UP000199630"/>
    </source>
</evidence>
<protein>
    <recommendedName>
        <fullName evidence="4">UDP-N-acetylmuramate--alanine ligase</fullName>
    </recommendedName>
</protein>
<feature type="transmembrane region" description="Helical" evidence="1">
    <location>
        <begin position="6"/>
        <end position="24"/>
    </location>
</feature>
<evidence type="ECO:0008006" key="4">
    <source>
        <dbReference type="Google" id="ProtNLM"/>
    </source>
</evidence>
<dbReference type="EMBL" id="FORH01000002">
    <property type="protein sequence ID" value="SFJ17963.1"/>
    <property type="molecule type" value="Genomic_DNA"/>
</dbReference>
<keyword evidence="3" id="KW-1185">Reference proteome</keyword>
<organism evidence="2 3">
    <name type="scientific">Celeribacter neptunius</name>
    <dbReference type="NCBI Taxonomy" id="588602"/>
    <lineage>
        <taxon>Bacteria</taxon>
        <taxon>Pseudomonadati</taxon>
        <taxon>Pseudomonadota</taxon>
        <taxon>Alphaproteobacteria</taxon>
        <taxon>Rhodobacterales</taxon>
        <taxon>Roseobacteraceae</taxon>
        <taxon>Celeribacter</taxon>
    </lineage>
</organism>
<dbReference type="Pfam" id="PF10658">
    <property type="entry name" value="DUF2484"/>
    <property type="match status" value="1"/>
</dbReference>
<dbReference type="AlphaFoldDB" id="A0A1I3P8Y6"/>
<keyword evidence="1" id="KW-0472">Membrane</keyword>
<gene>
    <name evidence="2" type="ORF">SAMN04487991_1601</name>
</gene>
<feature type="transmembrane region" description="Helical" evidence="1">
    <location>
        <begin position="31"/>
        <end position="48"/>
    </location>
</feature>
<name>A0A1I3P8Y6_9RHOB</name>
<dbReference type="InterPro" id="IPR018919">
    <property type="entry name" value="DUF2484"/>
</dbReference>
<feature type="transmembrane region" description="Helical" evidence="1">
    <location>
        <begin position="54"/>
        <end position="75"/>
    </location>
</feature>